<gene>
    <name evidence="8" type="ORF">GALMADRAFT_230068</name>
</gene>
<feature type="domain" description="C2H2-type" evidence="7">
    <location>
        <begin position="119"/>
        <end position="148"/>
    </location>
</feature>
<dbReference type="OrthoDB" id="6077919at2759"/>
<feature type="compositionally biased region" description="Acidic residues" evidence="6">
    <location>
        <begin position="75"/>
        <end position="92"/>
    </location>
</feature>
<dbReference type="SMART" id="SM00355">
    <property type="entry name" value="ZnF_C2H2"/>
    <property type="match status" value="7"/>
</dbReference>
<evidence type="ECO:0000256" key="5">
    <source>
        <dbReference type="PROSITE-ProRule" id="PRU00042"/>
    </source>
</evidence>
<keyword evidence="2" id="KW-0677">Repeat</keyword>
<accession>A0A067SHP8</accession>
<reference evidence="9" key="1">
    <citation type="journal article" date="2014" name="Proc. Natl. Acad. Sci. U.S.A.">
        <title>Extensive sampling of basidiomycete genomes demonstrates inadequacy of the white-rot/brown-rot paradigm for wood decay fungi.</title>
        <authorList>
            <person name="Riley R."/>
            <person name="Salamov A.A."/>
            <person name="Brown D.W."/>
            <person name="Nagy L.G."/>
            <person name="Floudas D."/>
            <person name="Held B.W."/>
            <person name="Levasseur A."/>
            <person name="Lombard V."/>
            <person name="Morin E."/>
            <person name="Otillar R."/>
            <person name="Lindquist E.A."/>
            <person name="Sun H."/>
            <person name="LaButti K.M."/>
            <person name="Schmutz J."/>
            <person name="Jabbour D."/>
            <person name="Luo H."/>
            <person name="Baker S.E."/>
            <person name="Pisabarro A.G."/>
            <person name="Walton J.D."/>
            <person name="Blanchette R.A."/>
            <person name="Henrissat B."/>
            <person name="Martin F."/>
            <person name="Cullen D."/>
            <person name="Hibbett D.S."/>
            <person name="Grigoriev I.V."/>
        </authorList>
    </citation>
    <scope>NUCLEOTIDE SEQUENCE [LARGE SCALE GENOMIC DNA]</scope>
    <source>
        <strain evidence="9">CBS 339.88</strain>
    </source>
</reference>
<evidence type="ECO:0000256" key="1">
    <source>
        <dbReference type="ARBA" id="ARBA00022723"/>
    </source>
</evidence>
<dbReference type="Gene3D" id="3.30.160.60">
    <property type="entry name" value="Classic Zinc Finger"/>
    <property type="match status" value="3"/>
</dbReference>
<dbReference type="PANTHER" id="PTHR24409">
    <property type="entry name" value="ZINC FINGER PROTEIN 142"/>
    <property type="match status" value="1"/>
</dbReference>
<organism evidence="8 9">
    <name type="scientific">Galerina marginata (strain CBS 339.88)</name>
    <dbReference type="NCBI Taxonomy" id="685588"/>
    <lineage>
        <taxon>Eukaryota</taxon>
        <taxon>Fungi</taxon>
        <taxon>Dikarya</taxon>
        <taxon>Basidiomycota</taxon>
        <taxon>Agaricomycotina</taxon>
        <taxon>Agaricomycetes</taxon>
        <taxon>Agaricomycetidae</taxon>
        <taxon>Agaricales</taxon>
        <taxon>Agaricineae</taxon>
        <taxon>Strophariaceae</taxon>
        <taxon>Galerina</taxon>
    </lineage>
</organism>
<evidence type="ECO:0000256" key="3">
    <source>
        <dbReference type="ARBA" id="ARBA00022771"/>
    </source>
</evidence>
<evidence type="ECO:0000313" key="8">
    <source>
        <dbReference type="EMBL" id="KDR70426.1"/>
    </source>
</evidence>
<dbReference type="GO" id="GO:0000977">
    <property type="term" value="F:RNA polymerase II transcription regulatory region sequence-specific DNA binding"/>
    <property type="evidence" value="ECO:0007669"/>
    <property type="project" value="TreeGrafter"/>
</dbReference>
<dbReference type="HOGENOM" id="CLU_075838_1_1_1"/>
<evidence type="ECO:0000256" key="4">
    <source>
        <dbReference type="ARBA" id="ARBA00022833"/>
    </source>
</evidence>
<dbReference type="InterPro" id="IPR013087">
    <property type="entry name" value="Znf_C2H2_type"/>
</dbReference>
<feature type="domain" description="C2H2-type" evidence="7">
    <location>
        <begin position="222"/>
        <end position="251"/>
    </location>
</feature>
<evidence type="ECO:0000313" key="9">
    <source>
        <dbReference type="Proteomes" id="UP000027222"/>
    </source>
</evidence>
<feature type="region of interest" description="Disordered" evidence="6">
    <location>
        <begin position="70"/>
        <end position="92"/>
    </location>
</feature>
<dbReference type="PANTHER" id="PTHR24409:SF356">
    <property type="entry name" value="C2H2 FINGER DOMAIN TRANSCRIPTION FACTOR (EUROFUNG)"/>
    <property type="match status" value="1"/>
</dbReference>
<dbReference type="Pfam" id="PF12874">
    <property type="entry name" value="zf-met"/>
    <property type="match status" value="1"/>
</dbReference>
<dbReference type="GO" id="GO:0005634">
    <property type="term" value="C:nucleus"/>
    <property type="evidence" value="ECO:0007669"/>
    <property type="project" value="TreeGrafter"/>
</dbReference>
<keyword evidence="3 5" id="KW-0863">Zinc-finger</keyword>
<name>A0A067SHP8_GALM3</name>
<dbReference type="PROSITE" id="PS50157">
    <property type="entry name" value="ZINC_FINGER_C2H2_2"/>
    <property type="match status" value="3"/>
</dbReference>
<evidence type="ECO:0000256" key="6">
    <source>
        <dbReference type="SAM" id="MobiDB-lite"/>
    </source>
</evidence>
<protein>
    <recommendedName>
        <fullName evidence="7">C2H2-type domain-containing protein</fullName>
    </recommendedName>
</protein>
<dbReference type="SUPFAM" id="SSF57667">
    <property type="entry name" value="beta-beta-alpha zinc fingers"/>
    <property type="match status" value="1"/>
</dbReference>
<dbReference type="Proteomes" id="UP000027222">
    <property type="component" value="Unassembled WGS sequence"/>
</dbReference>
<feature type="domain" description="C2H2-type" evidence="7">
    <location>
        <begin position="5"/>
        <end position="30"/>
    </location>
</feature>
<sequence length="300" mass="33527">MPVDHFCRTCSKTFTTISGVNSHAKAKGHTPNPFVCVPCILSFSSLAAMEAHVNSPRHADDYTLNTGAAYLDGRDDSDEESDSTADSDDEDDPYCNGCERGFINMMALNQHLATSSKHNWCFDCSRDFRTETALEQHRNSLAHQSRQFKCPFCLNMFKSPSGITLHIESGCHKITRHHVTAAVRSMDIVPNISIKRITGPPSLPTTLLTYIATDASFNGTSYECFLCHKTFRTLPGLNAHLNSPAHDDDEFRCPKCKREFKLISGFVQHLESQSCELAKTTEIGNYFNDLTAQFSRLLKM</sequence>
<keyword evidence="9" id="KW-1185">Reference proteome</keyword>
<dbReference type="STRING" id="685588.A0A067SHP8"/>
<proteinExistence type="predicted"/>
<dbReference type="InterPro" id="IPR036236">
    <property type="entry name" value="Znf_C2H2_sf"/>
</dbReference>
<evidence type="ECO:0000259" key="7">
    <source>
        <dbReference type="PROSITE" id="PS50157"/>
    </source>
</evidence>
<keyword evidence="4" id="KW-0862">Zinc</keyword>
<dbReference type="GO" id="GO:0008270">
    <property type="term" value="F:zinc ion binding"/>
    <property type="evidence" value="ECO:0007669"/>
    <property type="project" value="UniProtKB-KW"/>
</dbReference>
<dbReference type="AlphaFoldDB" id="A0A067SHP8"/>
<evidence type="ECO:0000256" key="2">
    <source>
        <dbReference type="ARBA" id="ARBA00022737"/>
    </source>
</evidence>
<dbReference type="EMBL" id="KL142397">
    <property type="protein sequence ID" value="KDR70426.1"/>
    <property type="molecule type" value="Genomic_DNA"/>
</dbReference>
<dbReference type="GO" id="GO:0000981">
    <property type="term" value="F:DNA-binding transcription factor activity, RNA polymerase II-specific"/>
    <property type="evidence" value="ECO:0007669"/>
    <property type="project" value="TreeGrafter"/>
</dbReference>
<dbReference type="PROSITE" id="PS00028">
    <property type="entry name" value="ZINC_FINGER_C2H2_1"/>
    <property type="match status" value="5"/>
</dbReference>
<keyword evidence="1" id="KW-0479">Metal-binding</keyword>